<feature type="region of interest" description="Disordered" evidence="1">
    <location>
        <begin position="473"/>
        <end position="495"/>
    </location>
</feature>
<dbReference type="EMBL" id="JAFMYW010000009">
    <property type="protein sequence ID" value="MBO0952044.1"/>
    <property type="molecule type" value="Genomic_DNA"/>
</dbReference>
<protein>
    <submittedName>
        <fullName evidence="3">SusD/RagB family nutrient-binding outer membrane lipoprotein</fullName>
    </submittedName>
</protein>
<gene>
    <name evidence="3" type="ORF">J2I46_25915</name>
</gene>
<evidence type="ECO:0000313" key="4">
    <source>
        <dbReference type="Proteomes" id="UP000664628"/>
    </source>
</evidence>
<sequence length="529" mass="57316">MKKSSLYWLLTLVVLVTSSCDNYLDINANPNSAISASAQLVLPQAIVSAAAMSSSYNNYGAHFGGYMANAGGFSGFGNLLNYNLVTGDYNALWVNTYDNLQDFKYVIDQTEGAEGQGYFNATAKIMTVLDYARLVDAFGNVPYSEALLGNAGRTPKYDDAATIYQDLIVKLDAAIAAIDAAKFPLALNSSSDPLFKGNMTTWKQFANTLKLRLLIRMSGVSALSSFVTTKFAALDKTLGFLTTDAIVNPGYTKQDGKQNPTWGTWGYTVAGALANSSRIPTQFAFGFYKGQKLTDNGRGAVIYKNFASTTTPTPINQLGNESNAPAIIPSYSTWYTGTFNSASSITDALGILKGPSMGQPIMLAAESYFLQAEAQLKGYLPGTFGTSFDQGITQSFTYLYKDVTNVVGTGKNVAADVATYKADNATSYLVNIALATTNEQRLEAIITQKYIALNMINSDEGWNEYRRTGYPKTDPAGNGYTNIASNKSNSTRPDKLPTRILYPSSEQSYNAANFKTVNQFADLIFWDPN</sequence>
<reference evidence="3 4" key="1">
    <citation type="submission" date="2021-03" db="EMBL/GenBank/DDBJ databases">
        <title>Fibrella sp. HMF5405 genome sequencing and assembly.</title>
        <authorList>
            <person name="Kang H."/>
            <person name="Kim H."/>
            <person name="Bae S."/>
            <person name="Joh K."/>
        </authorList>
    </citation>
    <scope>NUCLEOTIDE SEQUENCE [LARGE SCALE GENOMIC DNA]</scope>
    <source>
        <strain evidence="3 4">HMF5405</strain>
    </source>
</reference>
<keyword evidence="3" id="KW-0449">Lipoprotein</keyword>
<dbReference type="InterPro" id="IPR024302">
    <property type="entry name" value="SusD-like"/>
</dbReference>
<dbReference type="InterPro" id="IPR011990">
    <property type="entry name" value="TPR-like_helical_dom_sf"/>
</dbReference>
<keyword evidence="4" id="KW-1185">Reference proteome</keyword>
<evidence type="ECO:0000256" key="2">
    <source>
        <dbReference type="SAM" id="SignalP"/>
    </source>
</evidence>
<evidence type="ECO:0000256" key="1">
    <source>
        <dbReference type="SAM" id="MobiDB-lite"/>
    </source>
</evidence>
<accession>A0ABS3JPX0</accession>
<organism evidence="3 4">
    <name type="scientific">Fibrella forsythiae</name>
    <dbReference type="NCBI Taxonomy" id="2817061"/>
    <lineage>
        <taxon>Bacteria</taxon>
        <taxon>Pseudomonadati</taxon>
        <taxon>Bacteroidota</taxon>
        <taxon>Cytophagia</taxon>
        <taxon>Cytophagales</taxon>
        <taxon>Spirosomataceae</taxon>
        <taxon>Fibrella</taxon>
    </lineage>
</organism>
<feature type="chain" id="PRO_5045323484" evidence="2">
    <location>
        <begin position="24"/>
        <end position="529"/>
    </location>
</feature>
<dbReference type="Pfam" id="PF12771">
    <property type="entry name" value="SusD-like_2"/>
    <property type="match status" value="1"/>
</dbReference>
<dbReference type="RefSeq" id="WP_207331991.1">
    <property type="nucleotide sequence ID" value="NZ_JAFMYW010000009.1"/>
</dbReference>
<proteinExistence type="predicted"/>
<dbReference type="Gene3D" id="1.25.40.390">
    <property type="match status" value="1"/>
</dbReference>
<dbReference type="PROSITE" id="PS51257">
    <property type="entry name" value="PROKAR_LIPOPROTEIN"/>
    <property type="match status" value="1"/>
</dbReference>
<keyword evidence="2" id="KW-0732">Signal</keyword>
<dbReference type="Proteomes" id="UP000664628">
    <property type="component" value="Unassembled WGS sequence"/>
</dbReference>
<feature type="signal peptide" evidence="2">
    <location>
        <begin position="1"/>
        <end position="23"/>
    </location>
</feature>
<dbReference type="SUPFAM" id="SSF48452">
    <property type="entry name" value="TPR-like"/>
    <property type="match status" value="1"/>
</dbReference>
<feature type="compositionally biased region" description="Polar residues" evidence="1">
    <location>
        <begin position="479"/>
        <end position="491"/>
    </location>
</feature>
<comment type="caution">
    <text evidence="3">The sequence shown here is derived from an EMBL/GenBank/DDBJ whole genome shotgun (WGS) entry which is preliminary data.</text>
</comment>
<evidence type="ECO:0000313" key="3">
    <source>
        <dbReference type="EMBL" id="MBO0952044.1"/>
    </source>
</evidence>
<name>A0ABS3JPX0_9BACT</name>
<dbReference type="InterPro" id="IPR041662">
    <property type="entry name" value="SusD-like_2"/>
</dbReference>
<dbReference type="Pfam" id="PF12741">
    <property type="entry name" value="SusD-like"/>
    <property type="match status" value="1"/>
</dbReference>